<feature type="transmembrane region" description="Helical" evidence="1">
    <location>
        <begin position="15"/>
        <end position="35"/>
    </location>
</feature>
<protein>
    <submittedName>
        <fullName evidence="2">Uncharacterized protein</fullName>
    </submittedName>
</protein>
<dbReference type="EMBL" id="MSIE01000047">
    <property type="protein sequence ID" value="OLF14877.1"/>
    <property type="molecule type" value="Genomic_DNA"/>
</dbReference>
<comment type="caution">
    <text evidence="2">The sequence shown here is derived from an EMBL/GenBank/DDBJ whole genome shotgun (WGS) entry which is preliminary data.</text>
</comment>
<evidence type="ECO:0000256" key="1">
    <source>
        <dbReference type="SAM" id="Phobius"/>
    </source>
</evidence>
<gene>
    <name evidence="2" type="ORF">BU204_24350</name>
</gene>
<evidence type="ECO:0000313" key="3">
    <source>
        <dbReference type="Proteomes" id="UP000185596"/>
    </source>
</evidence>
<feature type="transmembrane region" description="Helical" evidence="1">
    <location>
        <begin position="88"/>
        <end position="105"/>
    </location>
</feature>
<sequence length="370" mass="41986">MADAALTAGGRVGRYFSIVTMVPTLFLVLWTYLLVKSDAWRAEPNLAALGVRLADWSIPQAAWLLLSTFVLALFLHPLQFATVQLLEGYWGTSAVALGAMRLGVARHRGRAQRIRDRLDALDKTIEESFTGHRTYSDDLDDDVLEEKRDRFLDERDANHVIPLVIARDALRHRAERFPDGRRILPTRLGNTLRRYEDRAGSQYGLDAMTTAPHFLLVVPEAHVAYVRDTRQLLDTTVRLCFVSLLATVLTVAALATDGWWLLIALVPYGLAYLAYRAAIAAADEYGTAVATVIDVDRFTLYERLGLRRPRDTHEERETNAQLMSLLHWEHIEALHYTPAADEKPPPRGLYRLTRRLRPSVDAPLRQRRSR</sequence>
<keyword evidence="1" id="KW-0812">Transmembrane</keyword>
<dbReference type="AlphaFoldDB" id="A0A1Q8CKI5"/>
<feature type="transmembrane region" description="Helical" evidence="1">
    <location>
        <begin position="236"/>
        <end position="253"/>
    </location>
</feature>
<name>A0A1Q8CKI5_9PSEU</name>
<keyword evidence="1" id="KW-0472">Membrane</keyword>
<accession>A0A1Q8CKI5</accession>
<dbReference type="Proteomes" id="UP000185596">
    <property type="component" value="Unassembled WGS sequence"/>
</dbReference>
<reference evidence="2 3" key="1">
    <citation type="submission" date="2016-12" db="EMBL/GenBank/DDBJ databases">
        <title>The draft genome sequence of Actinophytocola sp. 11-183.</title>
        <authorList>
            <person name="Wang W."/>
            <person name="Yuan L."/>
        </authorList>
    </citation>
    <scope>NUCLEOTIDE SEQUENCE [LARGE SCALE GENOMIC DNA]</scope>
    <source>
        <strain evidence="2 3">11-183</strain>
    </source>
</reference>
<keyword evidence="1" id="KW-1133">Transmembrane helix</keyword>
<feature type="transmembrane region" description="Helical" evidence="1">
    <location>
        <begin position="56"/>
        <end position="76"/>
    </location>
</feature>
<dbReference type="STRING" id="1912961.BU204_24350"/>
<organism evidence="2 3">
    <name type="scientific">Actinophytocola xanthii</name>
    <dbReference type="NCBI Taxonomy" id="1912961"/>
    <lineage>
        <taxon>Bacteria</taxon>
        <taxon>Bacillati</taxon>
        <taxon>Actinomycetota</taxon>
        <taxon>Actinomycetes</taxon>
        <taxon>Pseudonocardiales</taxon>
        <taxon>Pseudonocardiaceae</taxon>
    </lineage>
</organism>
<keyword evidence="3" id="KW-1185">Reference proteome</keyword>
<proteinExistence type="predicted"/>
<evidence type="ECO:0000313" key="2">
    <source>
        <dbReference type="EMBL" id="OLF14877.1"/>
    </source>
</evidence>
<feature type="transmembrane region" description="Helical" evidence="1">
    <location>
        <begin position="259"/>
        <end position="275"/>
    </location>
</feature>